<dbReference type="PROSITE" id="PS51257">
    <property type="entry name" value="PROKAR_LIPOPROTEIN"/>
    <property type="match status" value="1"/>
</dbReference>
<dbReference type="EMBL" id="JAGFOT010000015">
    <property type="protein sequence ID" value="MBO3659142.1"/>
    <property type="molecule type" value="Genomic_DNA"/>
</dbReference>
<evidence type="ECO:0000313" key="1">
    <source>
        <dbReference type="EMBL" id="MBO3659142.1"/>
    </source>
</evidence>
<evidence type="ECO:0000313" key="2">
    <source>
        <dbReference type="EMBL" id="QBQ17680.1"/>
    </source>
</evidence>
<dbReference type="EMBL" id="CP038009">
    <property type="protein sequence ID" value="QBQ17680.1"/>
    <property type="molecule type" value="Genomic_DNA"/>
</dbReference>
<accession>A0A4P7BAS3</accession>
<reference evidence="1" key="2">
    <citation type="submission" date="2021-03" db="EMBL/GenBank/DDBJ databases">
        <title>Acinetobacter spp. whole-genome sequenced from Terengganu.</title>
        <authorList>
            <person name="Mohd Rani F."/>
        </authorList>
    </citation>
    <scope>NUCLEOTIDE SEQUENCE</scope>
    <source>
        <strain evidence="1">AC1502</strain>
    </source>
</reference>
<sequence>MKNKLLFIVCSVLFTGCQFTDQTVYQQQQICKRLAEGYLTTQNQQMYEFWKLEQSPTQGQQHTIKLTYKKPNENGLILSGLLLPTVELECTLEQQQIMVSLIQAAGKQVRVLEVQLPDATNDIPRNLVQVAQSKIR</sequence>
<dbReference type="Proteomes" id="UP000294395">
    <property type="component" value="Chromosome"/>
</dbReference>
<protein>
    <recommendedName>
        <fullName evidence="4">Lipoprotein</fullName>
    </recommendedName>
</protein>
<dbReference type="Proteomes" id="UP000670925">
    <property type="component" value="Unassembled WGS sequence"/>
</dbReference>
<evidence type="ECO:0008006" key="4">
    <source>
        <dbReference type="Google" id="ProtNLM"/>
    </source>
</evidence>
<dbReference type="RefSeq" id="WP_005087371.1">
    <property type="nucleotide sequence ID" value="NZ_BBSE01000031.1"/>
</dbReference>
<dbReference type="AlphaFoldDB" id="A0A4P7BAS3"/>
<gene>
    <name evidence="2" type="ORF">AHTJR_00225</name>
    <name evidence="1" type="ORF">J5N55_13760</name>
</gene>
<evidence type="ECO:0000313" key="3">
    <source>
        <dbReference type="Proteomes" id="UP000294395"/>
    </source>
</evidence>
<organism evidence="2 3">
    <name type="scientific">Acinetobacter haemolyticus</name>
    <dbReference type="NCBI Taxonomy" id="29430"/>
    <lineage>
        <taxon>Bacteria</taxon>
        <taxon>Pseudomonadati</taxon>
        <taxon>Pseudomonadota</taxon>
        <taxon>Gammaproteobacteria</taxon>
        <taxon>Moraxellales</taxon>
        <taxon>Moraxellaceae</taxon>
        <taxon>Acinetobacter</taxon>
    </lineage>
</organism>
<reference evidence="2 3" key="1">
    <citation type="submission" date="2019-03" db="EMBL/GenBank/DDBJ databases">
        <title>Complete genome sequence of two outbreak-associated Acinetobacter haemolyticus strains.</title>
        <authorList>
            <person name="Bai L."/>
            <person name="Zhang S.-C."/>
            <person name="Deng Y."/>
            <person name="Song C.-C."/>
            <person name="Kang G.-B."/>
            <person name="Dong Y."/>
            <person name="Wang Y."/>
            <person name="Gao F."/>
            <person name="Huang H."/>
        </authorList>
    </citation>
    <scope>NUCLEOTIDE SEQUENCE [LARGE SCALE GENOMIC DNA]</scope>
    <source>
        <strain evidence="2 3">TJR01</strain>
    </source>
</reference>
<name>A0A4P7BAS3_ACIHA</name>
<proteinExistence type="predicted"/>